<reference evidence="10" key="1">
    <citation type="submission" date="2016-06" db="UniProtKB">
        <authorList>
            <consortium name="WormBaseParasite"/>
        </authorList>
    </citation>
    <scope>IDENTIFICATION</scope>
</reference>
<evidence type="ECO:0000256" key="5">
    <source>
        <dbReference type="ARBA" id="ARBA00023004"/>
    </source>
</evidence>
<dbReference type="OrthoDB" id="76259at2759"/>
<dbReference type="AlphaFoldDB" id="A0A183AYZ6"/>
<keyword evidence="2" id="KW-0575">Peroxidase</keyword>
<dbReference type="SUPFAM" id="SSF54909">
    <property type="entry name" value="Dimeric alpha+beta barrel"/>
    <property type="match status" value="1"/>
</dbReference>
<evidence type="ECO:0000256" key="2">
    <source>
        <dbReference type="ARBA" id="ARBA00022559"/>
    </source>
</evidence>
<feature type="chain" id="PRO_5043138277" evidence="6">
    <location>
        <begin position="20"/>
        <end position="233"/>
    </location>
</feature>
<dbReference type="GO" id="GO:0020037">
    <property type="term" value="F:heme binding"/>
    <property type="evidence" value="ECO:0007669"/>
    <property type="project" value="InterPro"/>
</dbReference>
<keyword evidence="4" id="KW-0560">Oxidoreductase</keyword>
<comment type="cofactor">
    <cofactor evidence="1">
        <name>heme b</name>
        <dbReference type="ChEBI" id="CHEBI:60344"/>
    </cofactor>
</comment>
<dbReference type="Pfam" id="PF20628">
    <property type="entry name" value="Dyp_perox_C"/>
    <property type="match status" value="1"/>
</dbReference>
<evidence type="ECO:0000256" key="4">
    <source>
        <dbReference type="ARBA" id="ARBA00023002"/>
    </source>
</evidence>
<protein>
    <submittedName>
        <fullName evidence="10">Dyp-type peroxidase</fullName>
    </submittedName>
</protein>
<evidence type="ECO:0000259" key="7">
    <source>
        <dbReference type="Pfam" id="PF20628"/>
    </source>
</evidence>
<evidence type="ECO:0000256" key="1">
    <source>
        <dbReference type="ARBA" id="ARBA00001970"/>
    </source>
</evidence>
<dbReference type="InterPro" id="IPR006314">
    <property type="entry name" value="Dyp_peroxidase"/>
</dbReference>
<evidence type="ECO:0000313" key="10">
    <source>
        <dbReference type="WBParaSite" id="ECPE_0001221701-mRNA-1"/>
    </source>
</evidence>
<evidence type="ECO:0000256" key="6">
    <source>
        <dbReference type="SAM" id="SignalP"/>
    </source>
</evidence>
<sequence>MRRAAGCLTLVGGGAAAAAFTYCASPHKTFEQVKSVPLLVQCSKKLSPQSSVINDTKQHALFLTIHLNPSANVQECLKALGHIQLYVDKISPPDLRDETDEIWYGVGFGPDYMVKISDHVQGPVVPYPYRTRSGALGGDIFIHAKCNERGKLFELAQAVIDGLPQKSVSKFEDVYGWVYRNGRDLSGFIDGTENPASEDDRVKVAIDPQSGASYAITQRWVHNYSVIKNTKGT</sequence>
<reference evidence="8 9" key="2">
    <citation type="submission" date="2018-11" db="EMBL/GenBank/DDBJ databases">
        <authorList>
            <consortium name="Pathogen Informatics"/>
        </authorList>
    </citation>
    <scope>NUCLEOTIDE SEQUENCE [LARGE SCALE GENOMIC DNA]</scope>
    <source>
        <strain evidence="8 9">Egypt</strain>
    </source>
</reference>
<dbReference type="WBParaSite" id="ECPE_0001221701-mRNA-1">
    <property type="protein sequence ID" value="ECPE_0001221701-mRNA-1"/>
    <property type="gene ID" value="ECPE_0001221701"/>
</dbReference>
<name>A0A183AYZ6_9TREM</name>
<evidence type="ECO:0000256" key="3">
    <source>
        <dbReference type="ARBA" id="ARBA00022723"/>
    </source>
</evidence>
<dbReference type="InterPro" id="IPR048328">
    <property type="entry name" value="Dyp_perox_C"/>
</dbReference>
<keyword evidence="6" id="KW-0732">Signal</keyword>
<keyword evidence="5" id="KW-0408">Iron</keyword>
<dbReference type="GO" id="GO:0005829">
    <property type="term" value="C:cytosol"/>
    <property type="evidence" value="ECO:0007669"/>
    <property type="project" value="TreeGrafter"/>
</dbReference>
<keyword evidence="3" id="KW-0479">Metal-binding</keyword>
<feature type="domain" description="Dyp-type peroxidase C-terminal" evidence="7">
    <location>
        <begin position="183"/>
        <end position="225"/>
    </location>
</feature>
<dbReference type="EMBL" id="UZAN01052331">
    <property type="protein sequence ID" value="VDP89431.1"/>
    <property type="molecule type" value="Genomic_DNA"/>
</dbReference>
<feature type="signal peptide" evidence="6">
    <location>
        <begin position="1"/>
        <end position="19"/>
    </location>
</feature>
<dbReference type="GO" id="GO:0046872">
    <property type="term" value="F:metal ion binding"/>
    <property type="evidence" value="ECO:0007669"/>
    <property type="project" value="UniProtKB-KW"/>
</dbReference>
<dbReference type="InterPro" id="IPR011008">
    <property type="entry name" value="Dimeric_a/b-barrel"/>
</dbReference>
<keyword evidence="9" id="KW-1185">Reference proteome</keyword>
<dbReference type="PROSITE" id="PS51404">
    <property type="entry name" value="DYP_PEROXIDASE"/>
    <property type="match status" value="1"/>
</dbReference>
<proteinExistence type="predicted"/>
<organism evidence="10">
    <name type="scientific">Echinostoma caproni</name>
    <dbReference type="NCBI Taxonomy" id="27848"/>
    <lineage>
        <taxon>Eukaryota</taxon>
        <taxon>Metazoa</taxon>
        <taxon>Spiralia</taxon>
        <taxon>Lophotrochozoa</taxon>
        <taxon>Platyhelminthes</taxon>
        <taxon>Trematoda</taxon>
        <taxon>Digenea</taxon>
        <taxon>Plagiorchiida</taxon>
        <taxon>Echinostomata</taxon>
        <taxon>Echinostomatoidea</taxon>
        <taxon>Echinostomatidae</taxon>
        <taxon>Echinostoma</taxon>
    </lineage>
</organism>
<evidence type="ECO:0000313" key="8">
    <source>
        <dbReference type="EMBL" id="VDP89431.1"/>
    </source>
</evidence>
<dbReference type="GO" id="GO:0004601">
    <property type="term" value="F:peroxidase activity"/>
    <property type="evidence" value="ECO:0007669"/>
    <property type="project" value="UniProtKB-KW"/>
</dbReference>
<dbReference type="Proteomes" id="UP000272942">
    <property type="component" value="Unassembled WGS sequence"/>
</dbReference>
<evidence type="ECO:0000313" key="9">
    <source>
        <dbReference type="Proteomes" id="UP000272942"/>
    </source>
</evidence>
<dbReference type="PANTHER" id="PTHR30521">
    <property type="entry name" value="DEFERROCHELATASE/PEROXIDASE"/>
    <property type="match status" value="1"/>
</dbReference>
<accession>A0A183AYZ6</accession>
<gene>
    <name evidence="8" type="ORF">ECPE_LOCUS12181</name>
</gene>
<dbReference type="PANTHER" id="PTHR30521:SF0">
    <property type="entry name" value="DYP-TYPE PEROXIDASE FAMILY PROTEIN"/>
    <property type="match status" value="1"/>
</dbReference>